<keyword evidence="6" id="KW-1185">Reference proteome</keyword>
<keyword evidence="5" id="KW-0540">Nuclease</keyword>
<feature type="coiled-coil region" evidence="4">
    <location>
        <begin position="534"/>
        <end position="648"/>
    </location>
</feature>
<evidence type="ECO:0000313" key="5">
    <source>
        <dbReference type="EMBL" id="KMT60749.1"/>
    </source>
</evidence>
<dbReference type="Gene3D" id="3.40.50.300">
    <property type="entry name" value="P-loop containing nucleotide triphosphate hydrolases"/>
    <property type="match status" value="2"/>
</dbReference>
<dbReference type="Proteomes" id="UP000052258">
    <property type="component" value="Unassembled WGS sequence"/>
</dbReference>
<evidence type="ECO:0000256" key="2">
    <source>
        <dbReference type="ARBA" id="ARBA00011322"/>
    </source>
</evidence>
<dbReference type="PATRIC" id="fig|1430899.3.peg.455"/>
<proteinExistence type="inferred from homology"/>
<evidence type="ECO:0000256" key="1">
    <source>
        <dbReference type="ARBA" id="ARBA00006930"/>
    </source>
</evidence>
<keyword evidence="5" id="KW-0269">Exonuclease</keyword>
<evidence type="ECO:0000256" key="3">
    <source>
        <dbReference type="ARBA" id="ARBA00013368"/>
    </source>
</evidence>
<dbReference type="AlphaFoldDB" id="A0A0J8GID2"/>
<comment type="subunit">
    <text evidence="2">Heterodimer of SbcC and SbcD.</text>
</comment>
<dbReference type="RefSeq" id="WP_059139868.1">
    <property type="nucleotide sequence ID" value="NZ_KQ130610.1"/>
</dbReference>
<comment type="caution">
    <text evidence="5">The sequence shown here is derived from an EMBL/GenBank/DDBJ whole genome shotgun (WGS) entry which is preliminary data.</text>
</comment>
<dbReference type="EMBL" id="AZHO01000006">
    <property type="protein sequence ID" value="KMT60749.1"/>
    <property type="molecule type" value="Genomic_DNA"/>
</dbReference>
<reference evidence="5 6" key="1">
    <citation type="journal article" date="2015" name="Genome Biol. Evol.">
        <title>Comparative Genomics of Listeria Sensu Lato: Genus-Wide Differences in Evolutionary Dynamics and the Progressive Gain of Complex, Potentially Pathogenicity-Related Traits through Lateral Gene Transfer.</title>
        <authorList>
            <person name="Chiara M."/>
            <person name="Caruso M."/>
            <person name="D'Erchia A.M."/>
            <person name="Manzari C."/>
            <person name="Fraccalvieri R."/>
            <person name="Goffredo E."/>
            <person name="Latorre L."/>
            <person name="Miccolupo A."/>
            <person name="Padalino I."/>
            <person name="Santagada G."/>
            <person name="Chiocco D."/>
            <person name="Pesole G."/>
            <person name="Horner D.S."/>
            <person name="Parisi A."/>
        </authorList>
    </citation>
    <scope>NUCLEOTIDE SEQUENCE [LARGE SCALE GENOMIC DNA]</scope>
    <source>
        <strain evidence="5 6">1991</strain>
    </source>
</reference>
<gene>
    <name evidence="5" type="ORF">X560_0440</name>
</gene>
<dbReference type="PANTHER" id="PTHR32114:SF2">
    <property type="entry name" value="ABC TRANSPORTER ABCH.3"/>
    <property type="match status" value="1"/>
</dbReference>
<feature type="coiled-coil region" evidence="4">
    <location>
        <begin position="780"/>
        <end position="814"/>
    </location>
</feature>
<protein>
    <recommendedName>
        <fullName evidence="3">Nuclease SbcCD subunit C</fullName>
    </recommendedName>
</protein>
<evidence type="ECO:0000256" key="4">
    <source>
        <dbReference type="SAM" id="Coils"/>
    </source>
</evidence>
<dbReference type="Pfam" id="PF13558">
    <property type="entry name" value="SbcC_Walker_B"/>
    <property type="match status" value="1"/>
</dbReference>
<dbReference type="GO" id="GO:0004527">
    <property type="term" value="F:exonuclease activity"/>
    <property type="evidence" value="ECO:0007669"/>
    <property type="project" value="UniProtKB-KW"/>
</dbReference>
<accession>A0A0J8GID2</accession>
<dbReference type="SUPFAM" id="SSF52540">
    <property type="entry name" value="P-loop containing nucleoside triphosphate hydrolases"/>
    <property type="match status" value="1"/>
</dbReference>
<dbReference type="PANTHER" id="PTHR32114">
    <property type="entry name" value="ABC TRANSPORTER ABCH.3"/>
    <property type="match status" value="1"/>
</dbReference>
<feature type="coiled-coil region" evidence="4">
    <location>
        <begin position="317"/>
        <end position="423"/>
    </location>
</feature>
<sequence length="1019" mass="117872">MRPLKLTMEAFGAYKKLETIDFTELGTERIFVISGKTGAGKSTIFDAISFAIFGVTNLADREGASMRSDFACERDLTEVTLTFMLHQKTYYIKRSPQQEVRKARGDGMRSLNQKAELYELTGGGEKLLASSVRDVKVKMEELIQLNVDQFRQILMIPQGEFRELLVSDSKEKEAILQRLAHTDFYKRVENLLFEKQKNLQMQAENTRRELWDVIVTEFDDDSLSVPEVEARFEAKIAEQKAELLEKQNELSSLQKISLSAAQNVAVAEGIEADFAQLEKQNELLTELYARKPDMERLKSRLAKMEAAQNLQPFFGQLKRTDEKLGETKREFEQTEADLKTAEVELSKWEEEKLALTSKQERAEKWRRNKIEFEKMLPKMEQLTENVTSLETKKAAFKIKELAFKEQETNFGQLTQEMTSLKERLEALSTILEERFHLLEKINKFEMNHKQVTENLTKTRQLFEMDQQLFDLKQKKEVYRAELDRVEHVKDDLFAASKREQAAVLAQHLHEGDACPVCGSESHPALATFSKKFQMEDLEQALQDVEEHTVRLKEVEEQMARIVWQKEQWEGLDGRDVEKWQEELTRVTSKLEEAKQKQSQLNESLKLRENLKNELLKKEQLKQELTNELTDLQMEKDQLKRDIELLDTEISWLLTDIPESLRKPEDFHRIHKQILASLAEFEAHEKEVLEKFQTQKDIVSQYTARQKSITEQLAKLSKEFANDQTVFEEKRVQLGLNDEAEFHTYMAQIKDIPAIEKELSDYERSLYVAVDRKQVLEEKLKGAEKKDLVKLQKELDEAKNHQSEAEQKMLVVRERGNETNRHFELFISKKAQLLHFEEEYADLGLLADTARGKNDLRITFERYVLATFLDTIVSRANVRLLKMTNGRFELSRKRDKAKGNAQSGLELEVYDEYTGMTRHVKTLSGGESFKTSLALALALAEVVQEMAGGISLDTMFIDEGFGTLDPESLDMAIECLLETQENGRLVGIISHVPELKERIPARLEVTATNQGSKTQFVLNM</sequence>
<dbReference type="InterPro" id="IPR027417">
    <property type="entry name" value="P-loop_NTPase"/>
</dbReference>
<feature type="coiled-coil region" evidence="4">
    <location>
        <begin position="229"/>
        <end position="287"/>
    </location>
</feature>
<dbReference type="OrthoDB" id="9795626at2"/>
<evidence type="ECO:0000313" key="6">
    <source>
        <dbReference type="Proteomes" id="UP000052258"/>
    </source>
</evidence>
<name>A0A0J8GID2_9LIST</name>
<keyword evidence="4" id="KW-0175">Coiled coil</keyword>
<organism evidence="5 6">
    <name type="scientific">Listeria fleischmannii 1991</name>
    <dbReference type="NCBI Taxonomy" id="1430899"/>
    <lineage>
        <taxon>Bacteria</taxon>
        <taxon>Bacillati</taxon>
        <taxon>Bacillota</taxon>
        <taxon>Bacilli</taxon>
        <taxon>Bacillales</taxon>
        <taxon>Listeriaceae</taxon>
        <taxon>Listeria</taxon>
    </lineage>
</organism>
<keyword evidence="5" id="KW-0378">Hydrolase</keyword>
<comment type="similarity">
    <text evidence="1">Belongs to the SMC family. SbcC subfamily.</text>
</comment>